<evidence type="ECO:0000259" key="2">
    <source>
        <dbReference type="SMART" id="SM00568"/>
    </source>
</evidence>
<dbReference type="PANTHER" id="PTHR23319:SF4">
    <property type="entry name" value="GRAM DOMAIN CONTAINING 1B, ISOFORM E"/>
    <property type="match status" value="1"/>
</dbReference>
<gene>
    <name evidence="3" type="ORF">DL89DRAFT_142424</name>
</gene>
<feature type="region of interest" description="Disordered" evidence="1">
    <location>
        <begin position="263"/>
        <end position="405"/>
    </location>
</feature>
<dbReference type="GeneID" id="63800098"/>
<accession>A0A1Y1WBD8</accession>
<dbReference type="EMBL" id="MCFD01000005">
    <property type="protein sequence ID" value="ORX70859.1"/>
    <property type="molecule type" value="Genomic_DNA"/>
</dbReference>
<dbReference type="CDD" id="cd13220">
    <property type="entry name" value="PH-GRAM_GRAMDC"/>
    <property type="match status" value="1"/>
</dbReference>
<protein>
    <submittedName>
        <fullName evidence="3">GRAM-domain-containing protein</fullName>
    </submittedName>
</protein>
<dbReference type="OrthoDB" id="2162691at2759"/>
<keyword evidence="4" id="KW-1185">Reference proteome</keyword>
<feature type="compositionally biased region" description="Polar residues" evidence="1">
    <location>
        <begin position="372"/>
        <end position="385"/>
    </location>
</feature>
<dbReference type="InterPro" id="IPR011993">
    <property type="entry name" value="PH-like_dom_sf"/>
</dbReference>
<feature type="compositionally biased region" description="Polar residues" evidence="1">
    <location>
        <begin position="43"/>
        <end position="55"/>
    </location>
</feature>
<dbReference type="Proteomes" id="UP000193922">
    <property type="component" value="Unassembled WGS sequence"/>
</dbReference>
<dbReference type="Pfam" id="PF02893">
    <property type="entry name" value="GRAM"/>
    <property type="match status" value="1"/>
</dbReference>
<dbReference type="GO" id="GO:0032366">
    <property type="term" value="P:intracellular sterol transport"/>
    <property type="evidence" value="ECO:0007669"/>
    <property type="project" value="TreeGrafter"/>
</dbReference>
<dbReference type="STRING" id="61395.A0A1Y1WBD8"/>
<dbReference type="InterPro" id="IPR004182">
    <property type="entry name" value="GRAM"/>
</dbReference>
<dbReference type="InterPro" id="IPR051482">
    <property type="entry name" value="Cholesterol_transport"/>
</dbReference>
<sequence length="405" mass="43815">MRPLGGLALGEFEPGEEEVIEEDSDGQTHHAVVGSGAIARSTEPYNSDSQLTPRNASRRRAVHSLSSYESDSAGVRTHSMDEARMVDHSDAQSGLYSYDESEEHEVFDGDGELNAVYLKRNADFHTLFRNIPINELLIDDYGCALQRDILVQGRLYLTENFVCFYSNIFGWVTNLVIDIDEIVAIEKKMTALIIPNAIQVSTLHSKYFFGSFIYRDSAYNQLIDLWGKSRNEKNAGLPEIGHAEGGDGAGDVSRHRGDVLTAYQSLSEDDEEEEEEDQSGSEYSNGNSSDTEDSASEALDNDDTEEKQPPAEGTAGQVAREAPSDASQAKVVPAVIRTQATDAGSANEGSVARTSDHDNAGNKSATEPAAASSVQNKTGNGTPASVTRPGRHSLLPGPQRPATLQ</sequence>
<feature type="compositionally biased region" description="Acidic residues" evidence="1">
    <location>
        <begin position="267"/>
        <end position="279"/>
    </location>
</feature>
<feature type="compositionally biased region" description="Acidic residues" evidence="1">
    <location>
        <begin position="13"/>
        <end position="25"/>
    </location>
</feature>
<feature type="compositionally biased region" description="Polar residues" evidence="1">
    <location>
        <begin position="338"/>
        <end position="348"/>
    </location>
</feature>
<dbReference type="GO" id="GO:0120015">
    <property type="term" value="F:sterol transfer activity"/>
    <property type="evidence" value="ECO:0007669"/>
    <property type="project" value="TreeGrafter"/>
</dbReference>
<feature type="region of interest" description="Disordered" evidence="1">
    <location>
        <begin position="1"/>
        <end position="60"/>
    </location>
</feature>
<dbReference type="GO" id="GO:0005886">
    <property type="term" value="C:plasma membrane"/>
    <property type="evidence" value="ECO:0007669"/>
    <property type="project" value="TreeGrafter"/>
</dbReference>
<dbReference type="SMART" id="SM00568">
    <property type="entry name" value="GRAM"/>
    <property type="match status" value="1"/>
</dbReference>
<evidence type="ECO:0000256" key="1">
    <source>
        <dbReference type="SAM" id="MobiDB-lite"/>
    </source>
</evidence>
<feature type="compositionally biased region" description="Acidic residues" evidence="1">
    <location>
        <begin position="290"/>
        <end position="305"/>
    </location>
</feature>
<dbReference type="GO" id="GO:0032934">
    <property type="term" value="F:sterol binding"/>
    <property type="evidence" value="ECO:0007669"/>
    <property type="project" value="TreeGrafter"/>
</dbReference>
<dbReference type="GO" id="GO:0005789">
    <property type="term" value="C:endoplasmic reticulum membrane"/>
    <property type="evidence" value="ECO:0007669"/>
    <property type="project" value="TreeGrafter"/>
</dbReference>
<feature type="compositionally biased region" description="Polar residues" evidence="1">
    <location>
        <begin position="280"/>
        <end position="289"/>
    </location>
</feature>
<comment type="caution">
    <text evidence="3">The sequence shown here is derived from an EMBL/GenBank/DDBJ whole genome shotgun (WGS) entry which is preliminary data.</text>
</comment>
<proteinExistence type="predicted"/>
<dbReference type="RefSeq" id="XP_040744438.1">
    <property type="nucleotide sequence ID" value="XM_040883450.1"/>
</dbReference>
<evidence type="ECO:0000313" key="3">
    <source>
        <dbReference type="EMBL" id="ORX70859.1"/>
    </source>
</evidence>
<evidence type="ECO:0000313" key="4">
    <source>
        <dbReference type="Proteomes" id="UP000193922"/>
    </source>
</evidence>
<feature type="compositionally biased region" description="Low complexity" evidence="1">
    <location>
        <begin position="1"/>
        <end position="12"/>
    </location>
</feature>
<dbReference type="GO" id="GO:0140268">
    <property type="term" value="C:endoplasmic reticulum-plasma membrane contact site"/>
    <property type="evidence" value="ECO:0007669"/>
    <property type="project" value="TreeGrafter"/>
</dbReference>
<reference evidence="3 4" key="1">
    <citation type="submission" date="2016-07" db="EMBL/GenBank/DDBJ databases">
        <title>Pervasive Adenine N6-methylation of Active Genes in Fungi.</title>
        <authorList>
            <consortium name="DOE Joint Genome Institute"/>
            <person name="Mondo S.J."/>
            <person name="Dannebaum R.O."/>
            <person name="Kuo R.C."/>
            <person name="Labutti K."/>
            <person name="Haridas S."/>
            <person name="Kuo A."/>
            <person name="Salamov A."/>
            <person name="Ahrendt S.R."/>
            <person name="Lipzen A."/>
            <person name="Sullivan W."/>
            <person name="Andreopoulos W.B."/>
            <person name="Clum A."/>
            <person name="Lindquist E."/>
            <person name="Daum C."/>
            <person name="Ramamoorthy G.K."/>
            <person name="Gryganskyi A."/>
            <person name="Culley D."/>
            <person name="Magnuson J.K."/>
            <person name="James T.Y."/>
            <person name="O'Malley M.A."/>
            <person name="Stajich J.E."/>
            <person name="Spatafora J.W."/>
            <person name="Visel A."/>
            <person name="Grigoriev I.V."/>
        </authorList>
    </citation>
    <scope>NUCLEOTIDE SEQUENCE [LARGE SCALE GENOMIC DNA]</scope>
    <source>
        <strain evidence="3 4">ATCC 12442</strain>
    </source>
</reference>
<dbReference type="PANTHER" id="PTHR23319">
    <property type="entry name" value="GRAM DOMAIN CONTAINING 1B, ISOFORM E"/>
    <property type="match status" value="1"/>
</dbReference>
<dbReference type="Gene3D" id="2.30.29.30">
    <property type="entry name" value="Pleckstrin-homology domain (PH domain)/Phosphotyrosine-binding domain (PTB)"/>
    <property type="match status" value="1"/>
</dbReference>
<name>A0A1Y1WBD8_9FUNG</name>
<feature type="domain" description="GRAM" evidence="2">
    <location>
        <begin position="122"/>
        <end position="189"/>
    </location>
</feature>
<dbReference type="AlphaFoldDB" id="A0A1Y1WBD8"/>
<organism evidence="3 4">
    <name type="scientific">Linderina pennispora</name>
    <dbReference type="NCBI Taxonomy" id="61395"/>
    <lineage>
        <taxon>Eukaryota</taxon>
        <taxon>Fungi</taxon>
        <taxon>Fungi incertae sedis</taxon>
        <taxon>Zoopagomycota</taxon>
        <taxon>Kickxellomycotina</taxon>
        <taxon>Kickxellomycetes</taxon>
        <taxon>Kickxellales</taxon>
        <taxon>Kickxellaceae</taxon>
        <taxon>Linderina</taxon>
    </lineage>
</organism>